<proteinExistence type="inferred from homology"/>
<gene>
    <name evidence="4" type="ORF">HAX54_036263</name>
</gene>
<protein>
    <recommendedName>
        <fullName evidence="6">Methyltransferase type 12 domain-containing protein</fullName>
    </recommendedName>
</protein>
<evidence type="ECO:0000313" key="4">
    <source>
        <dbReference type="EMBL" id="MCD9646441.1"/>
    </source>
</evidence>
<comment type="similarity">
    <text evidence="1">Belongs to the methyltransferase superfamily. METL family.</text>
</comment>
<evidence type="ECO:0000313" key="5">
    <source>
        <dbReference type="Proteomes" id="UP000823775"/>
    </source>
</evidence>
<name>A0ABS8VJD5_DATST</name>
<sequence>MEEKKQPPEQKIQIYPTSTGEISPFWREKYERDAKKYWDIFYKRHQDKFFKDRHYLDKEWGQYFSGTDGKVILEVGCGAGNTIFPLLATIPNIFIHACDFSPRAVNLVKLAGVPISQKL</sequence>
<dbReference type="SUPFAM" id="SSF53335">
    <property type="entry name" value="S-adenosyl-L-methionine-dependent methyltransferases"/>
    <property type="match status" value="1"/>
</dbReference>
<organism evidence="4 5">
    <name type="scientific">Datura stramonium</name>
    <name type="common">Jimsonweed</name>
    <name type="synonym">Common thornapple</name>
    <dbReference type="NCBI Taxonomy" id="4076"/>
    <lineage>
        <taxon>Eukaryota</taxon>
        <taxon>Viridiplantae</taxon>
        <taxon>Streptophyta</taxon>
        <taxon>Embryophyta</taxon>
        <taxon>Tracheophyta</taxon>
        <taxon>Spermatophyta</taxon>
        <taxon>Magnoliopsida</taxon>
        <taxon>eudicotyledons</taxon>
        <taxon>Gunneridae</taxon>
        <taxon>Pentapetalae</taxon>
        <taxon>asterids</taxon>
        <taxon>lamiids</taxon>
        <taxon>Solanales</taxon>
        <taxon>Solanaceae</taxon>
        <taxon>Solanoideae</taxon>
        <taxon>Datureae</taxon>
        <taxon>Datura</taxon>
    </lineage>
</organism>
<dbReference type="Proteomes" id="UP000823775">
    <property type="component" value="Unassembled WGS sequence"/>
</dbReference>
<keyword evidence="2" id="KW-0489">Methyltransferase</keyword>
<dbReference type="InterPro" id="IPR026113">
    <property type="entry name" value="METTL2/6/8-like"/>
</dbReference>
<evidence type="ECO:0000256" key="2">
    <source>
        <dbReference type="ARBA" id="ARBA00022603"/>
    </source>
</evidence>
<dbReference type="CDD" id="cd02440">
    <property type="entry name" value="AdoMet_MTases"/>
    <property type="match status" value="1"/>
</dbReference>
<dbReference type="PANTHER" id="PTHR22809">
    <property type="entry name" value="METHYLTRANSFERASE-RELATED"/>
    <property type="match status" value="1"/>
</dbReference>
<evidence type="ECO:0008006" key="6">
    <source>
        <dbReference type="Google" id="ProtNLM"/>
    </source>
</evidence>
<keyword evidence="3" id="KW-0808">Transferase</keyword>
<keyword evidence="5" id="KW-1185">Reference proteome</keyword>
<comment type="caution">
    <text evidence="4">The sequence shown here is derived from an EMBL/GenBank/DDBJ whole genome shotgun (WGS) entry which is preliminary data.</text>
</comment>
<dbReference type="Gene3D" id="3.40.50.150">
    <property type="entry name" value="Vaccinia Virus protein VP39"/>
    <property type="match status" value="1"/>
</dbReference>
<dbReference type="PANTHER" id="PTHR22809:SF5">
    <property type="entry name" value="TRNA N(3)-METHYLCYTIDINE METHYLTRANSFERASE METTL6"/>
    <property type="match status" value="1"/>
</dbReference>
<dbReference type="EMBL" id="JACEIK010004792">
    <property type="protein sequence ID" value="MCD9646441.1"/>
    <property type="molecule type" value="Genomic_DNA"/>
</dbReference>
<reference evidence="4 5" key="1">
    <citation type="journal article" date="2021" name="BMC Genomics">
        <title>Datura genome reveals duplications of psychoactive alkaloid biosynthetic genes and high mutation rate following tissue culture.</title>
        <authorList>
            <person name="Rajewski A."/>
            <person name="Carter-House D."/>
            <person name="Stajich J."/>
            <person name="Litt A."/>
        </authorList>
    </citation>
    <scope>NUCLEOTIDE SEQUENCE [LARGE SCALE GENOMIC DNA]</scope>
    <source>
        <strain evidence="4">AR-01</strain>
    </source>
</reference>
<evidence type="ECO:0000256" key="1">
    <source>
        <dbReference type="ARBA" id="ARBA00009725"/>
    </source>
</evidence>
<dbReference type="InterPro" id="IPR029063">
    <property type="entry name" value="SAM-dependent_MTases_sf"/>
</dbReference>
<accession>A0ABS8VJD5</accession>
<evidence type="ECO:0000256" key="3">
    <source>
        <dbReference type="ARBA" id="ARBA00022679"/>
    </source>
</evidence>